<keyword evidence="1" id="KW-0812">Transmembrane</keyword>
<dbReference type="AlphaFoldDB" id="A0A9P5ZJH1"/>
<proteinExistence type="predicted"/>
<comment type="caution">
    <text evidence="2">The sequence shown here is derived from an EMBL/GenBank/DDBJ whole genome shotgun (WGS) entry which is preliminary data.</text>
</comment>
<evidence type="ECO:0000313" key="2">
    <source>
        <dbReference type="EMBL" id="KAF9488360.1"/>
    </source>
</evidence>
<gene>
    <name evidence="2" type="ORF">BDN71DRAFT_468414</name>
</gene>
<keyword evidence="1" id="KW-1133">Transmembrane helix</keyword>
<keyword evidence="3" id="KW-1185">Reference proteome</keyword>
<dbReference type="EMBL" id="MU154717">
    <property type="protein sequence ID" value="KAF9488360.1"/>
    <property type="molecule type" value="Genomic_DNA"/>
</dbReference>
<dbReference type="Proteomes" id="UP000807025">
    <property type="component" value="Unassembled WGS sequence"/>
</dbReference>
<reference evidence="2" key="1">
    <citation type="submission" date="2020-11" db="EMBL/GenBank/DDBJ databases">
        <authorList>
            <consortium name="DOE Joint Genome Institute"/>
            <person name="Ahrendt S."/>
            <person name="Riley R."/>
            <person name="Andreopoulos W."/>
            <person name="Labutti K."/>
            <person name="Pangilinan J."/>
            <person name="Ruiz-Duenas F.J."/>
            <person name="Barrasa J.M."/>
            <person name="Sanchez-Garcia M."/>
            <person name="Camarero S."/>
            <person name="Miyauchi S."/>
            <person name="Serrano A."/>
            <person name="Linde D."/>
            <person name="Babiker R."/>
            <person name="Drula E."/>
            <person name="Ayuso-Fernandez I."/>
            <person name="Pacheco R."/>
            <person name="Padilla G."/>
            <person name="Ferreira P."/>
            <person name="Barriuso J."/>
            <person name="Kellner H."/>
            <person name="Castanera R."/>
            <person name="Alfaro M."/>
            <person name="Ramirez L."/>
            <person name="Pisabarro A.G."/>
            <person name="Kuo A."/>
            <person name="Tritt A."/>
            <person name="Lipzen A."/>
            <person name="He G."/>
            <person name="Yan M."/>
            <person name="Ng V."/>
            <person name="Cullen D."/>
            <person name="Martin F."/>
            <person name="Rosso M.-N."/>
            <person name="Henrissat B."/>
            <person name="Hibbett D."/>
            <person name="Martinez A.T."/>
            <person name="Grigoriev I.V."/>
        </authorList>
    </citation>
    <scope>NUCLEOTIDE SEQUENCE</scope>
    <source>
        <strain evidence="2">ATCC 90797</strain>
    </source>
</reference>
<name>A0A9P5ZJH1_PLEER</name>
<sequence length="95" mass="10557">MRYYSNASIAASSRFRGDGFAWVFAVVGASFSSSWTSSIPSLAFFNFFDMSLPLLLFTDVTIPSLFPLFSSHLRLILNTDSISKPTLLLPTLRPK</sequence>
<keyword evidence="1" id="KW-0472">Membrane</keyword>
<feature type="transmembrane region" description="Helical" evidence="1">
    <location>
        <begin position="54"/>
        <end position="77"/>
    </location>
</feature>
<evidence type="ECO:0000313" key="3">
    <source>
        <dbReference type="Proteomes" id="UP000807025"/>
    </source>
</evidence>
<evidence type="ECO:0000256" key="1">
    <source>
        <dbReference type="SAM" id="Phobius"/>
    </source>
</evidence>
<protein>
    <submittedName>
        <fullName evidence="2">Uncharacterized protein</fullName>
    </submittedName>
</protein>
<feature type="transmembrane region" description="Helical" evidence="1">
    <location>
        <begin position="20"/>
        <end position="48"/>
    </location>
</feature>
<accession>A0A9P5ZJH1</accession>
<organism evidence="2 3">
    <name type="scientific">Pleurotus eryngii</name>
    <name type="common">Boletus of the steppes</name>
    <dbReference type="NCBI Taxonomy" id="5323"/>
    <lineage>
        <taxon>Eukaryota</taxon>
        <taxon>Fungi</taxon>
        <taxon>Dikarya</taxon>
        <taxon>Basidiomycota</taxon>
        <taxon>Agaricomycotina</taxon>
        <taxon>Agaricomycetes</taxon>
        <taxon>Agaricomycetidae</taxon>
        <taxon>Agaricales</taxon>
        <taxon>Pleurotineae</taxon>
        <taxon>Pleurotaceae</taxon>
        <taxon>Pleurotus</taxon>
    </lineage>
</organism>